<dbReference type="GO" id="GO:0008270">
    <property type="term" value="F:zinc ion binding"/>
    <property type="evidence" value="ECO:0007669"/>
    <property type="project" value="InterPro"/>
</dbReference>
<dbReference type="AlphaFoldDB" id="A0AAV8T016"/>
<keyword evidence="7" id="KW-1185">Reference proteome</keyword>
<accession>A0AAV8T016</accession>
<dbReference type="GO" id="GO:0008835">
    <property type="term" value="F:diaminohydroxyphosphoribosylaminopyrimidine deaminase activity"/>
    <property type="evidence" value="ECO:0007669"/>
    <property type="project" value="UniProtKB-EC"/>
</dbReference>
<proteinExistence type="predicted"/>
<evidence type="ECO:0000256" key="1">
    <source>
        <dbReference type="ARBA" id="ARBA00004882"/>
    </source>
</evidence>
<dbReference type="SUPFAM" id="SSF53927">
    <property type="entry name" value="Cytidine deaminase-like"/>
    <property type="match status" value="1"/>
</dbReference>
<reference evidence="6 7" key="1">
    <citation type="submission" date="2021-09" db="EMBL/GenBank/DDBJ databases">
        <title>Genomic insights and catalytic innovation underlie evolution of tropane alkaloids biosynthesis.</title>
        <authorList>
            <person name="Wang Y.-J."/>
            <person name="Tian T."/>
            <person name="Huang J.-P."/>
            <person name="Huang S.-X."/>
        </authorList>
    </citation>
    <scope>NUCLEOTIDE SEQUENCE [LARGE SCALE GENOMIC DNA]</scope>
    <source>
        <strain evidence="6">KIB-2018</strain>
        <tissue evidence="6">Leaf</tissue>
    </source>
</reference>
<dbReference type="InterPro" id="IPR016193">
    <property type="entry name" value="Cytidine_deaminase-like"/>
</dbReference>
<evidence type="ECO:0000256" key="3">
    <source>
        <dbReference type="ARBA" id="ARBA00022723"/>
    </source>
</evidence>
<dbReference type="PROSITE" id="PS00903">
    <property type="entry name" value="CYT_DCMP_DEAMINASES_1"/>
    <property type="match status" value="1"/>
</dbReference>
<sequence length="376" mass="41148">MQILEAFMLSTVNINSLKFSQFPSISNLFPPWDYSSKTVLKDDSFSGFFNSMEKKTGVSTNFGKCRRLVMVNYGVSVEDSNDKDDSFYIKRWVELARKAIGFASPNPTVGCVIVKDGKIVRQGFHPKAGQPHAEVFALRDAGDLAENATAYMSLEPCNHYGRSPPCTEALIKAKVKKVVVGIIDPSPLVASKGLDRLRDAGIDVVVDSISMNGQLLNQQGEGVTVNGGYYSQLLQKYDAVIVSSSLTGNLALPTSQEPGANQPIRIIIAKNPFPLVPVSIPSNEEALKVILITDKDTSVEQETAQKGIETVVLDHTNLHAILEFCYGNFDELEDLVKEGIEQNMLQKIAVEVLPLWGDSEGGGNSLKLLNNVRKRL</sequence>
<evidence type="ECO:0000313" key="7">
    <source>
        <dbReference type="Proteomes" id="UP001159364"/>
    </source>
</evidence>
<feature type="domain" description="CMP/dCMP-type deaminase" evidence="5">
    <location>
        <begin position="83"/>
        <end position="205"/>
    </location>
</feature>
<dbReference type="InterPro" id="IPR002125">
    <property type="entry name" value="CMP_dCMP_dom"/>
</dbReference>
<evidence type="ECO:0000256" key="2">
    <source>
        <dbReference type="ARBA" id="ARBA00012766"/>
    </source>
</evidence>
<keyword evidence="4" id="KW-0862">Zinc</keyword>
<dbReference type="PROSITE" id="PS51747">
    <property type="entry name" value="CYT_DCMP_DEAMINASES_2"/>
    <property type="match status" value="1"/>
</dbReference>
<evidence type="ECO:0000259" key="5">
    <source>
        <dbReference type="PROSITE" id="PS51747"/>
    </source>
</evidence>
<dbReference type="Gene3D" id="3.40.140.10">
    <property type="entry name" value="Cytidine Deaminase, domain 2"/>
    <property type="match status" value="1"/>
</dbReference>
<dbReference type="InterPro" id="IPR016192">
    <property type="entry name" value="APOBEC/CMP_deaminase_Zn-bd"/>
</dbReference>
<dbReference type="PANTHER" id="PTHR11079:SF162">
    <property type="entry name" value="RIBOFLAVIN BIOSYNTHESIS PROTEIN PYRD, CHLOROPLASTIC"/>
    <property type="match status" value="1"/>
</dbReference>
<evidence type="ECO:0000256" key="4">
    <source>
        <dbReference type="ARBA" id="ARBA00022833"/>
    </source>
</evidence>
<dbReference type="EMBL" id="JAIWQS010000007">
    <property type="protein sequence ID" value="KAJ8759883.1"/>
    <property type="molecule type" value="Genomic_DNA"/>
</dbReference>
<dbReference type="NCBIfam" id="TIGR00326">
    <property type="entry name" value="eubact_ribD"/>
    <property type="match status" value="1"/>
</dbReference>
<comment type="pathway">
    <text evidence="1">Cofactor biosynthesis; riboflavin biosynthesis; 5-amino-6-(D-ribitylamino)uracil from GTP: step 2/4.</text>
</comment>
<keyword evidence="3" id="KW-0479">Metal-binding</keyword>
<name>A0AAV8T016_9ROSI</name>
<gene>
    <name evidence="6" type="ORF">K2173_009984</name>
</gene>
<dbReference type="Proteomes" id="UP001159364">
    <property type="component" value="Linkage Group LG07"/>
</dbReference>
<dbReference type="PANTHER" id="PTHR11079">
    <property type="entry name" value="CYTOSINE DEAMINASE FAMILY MEMBER"/>
    <property type="match status" value="1"/>
</dbReference>
<organism evidence="6 7">
    <name type="scientific">Erythroxylum novogranatense</name>
    <dbReference type="NCBI Taxonomy" id="1862640"/>
    <lineage>
        <taxon>Eukaryota</taxon>
        <taxon>Viridiplantae</taxon>
        <taxon>Streptophyta</taxon>
        <taxon>Embryophyta</taxon>
        <taxon>Tracheophyta</taxon>
        <taxon>Spermatophyta</taxon>
        <taxon>Magnoliopsida</taxon>
        <taxon>eudicotyledons</taxon>
        <taxon>Gunneridae</taxon>
        <taxon>Pentapetalae</taxon>
        <taxon>rosids</taxon>
        <taxon>fabids</taxon>
        <taxon>Malpighiales</taxon>
        <taxon>Erythroxylaceae</taxon>
        <taxon>Erythroxylum</taxon>
    </lineage>
</organism>
<dbReference type="EC" id="3.5.4.26" evidence="2"/>
<protein>
    <recommendedName>
        <fullName evidence="2">diaminohydroxyphosphoribosylaminopyrimidine deaminase</fullName>
        <ecNumber evidence="2">3.5.4.26</ecNumber>
    </recommendedName>
</protein>
<dbReference type="CDD" id="cd01284">
    <property type="entry name" value="Riboflavin_deaminase-reductase"/>
    <property type="match status" value="1"/>
</dbReference>
<comment type="caution">
    <text evidence="6">The sequence shown here is derived from an EMBL/GenBank/DDBJ whole genome shotgun (WGS) entry which is preliminary data.</text>
</comment>
<dbReference type="GO" id="GO:0009231">
    <property type="term" value="P:riboflavin biosynthetic process"/>
    <property type="evidence" value="ECO:0007669"/>
    <property type="project" value="InterPro"/>
</dbReference>
<evidence type="ECO:0000313" key="6">
    <source>
        <dbReference type="EMBL" id="KAJ8759883.1"/>
    </source>
</evidence>
<dbReference type="Pfam" id="PF00383">
    <property type="entry name" value="dCMP_cyt_deam_1"/>
    <property type="match status" value="1"/>
</dbReference>
<dbReference type="InterPro" id="IPR004794">
    <property type="entry name" value="Eubact_RibD"/>
</dbReference>